<feature type="compositionally biased region" description="Pro residues" evidence="1">
    <location>
        <begin position="28"/>
        <end position="37"/>
    </location>
</feature>
<gene>
    <name evidence="2" type="ORF">M427DRAFT_429076</name>
</gene>
<feature type="compositionally biased region" description="Low complexity" evidence="1">
    <location>
        <begin position="88"/>
        <end position="99"/>
    </location>
</feature>
<feature type="region of interest" description="Disordered" evidence="1">
    <location>
        <begin position="1"/>
        <end position="204"/>
    </location>
</feature>
<evidence type="ECO:0000313" key="2">
    <source>
        <dbReference type="EMBL" id="KXS19750.1"/>
    </source>
</evidence>
<feature type="compositionally biased region" description="Polar residues" evidence="1">
    <location>
        <begin position="163"/>
        <end position="187"/>
    </location>
</feature>
<dbReference type="Proteomes" id="UP000070544">
    <property type="component" value="Unassembled WGS sequence"/>
</dbReference>
<dbReference type="EMBL" id="KQ965737">
    <property type="protein sequence ID" value="KXS19750.1"/>
    <property type="molecule type" value="Genomic_DNA"/>
</dbReference>
<sequence length="265" mass="27579">MDESPNPWGSEDPWQSENGAAIPKPSSSGPPPSPPVSPLVMPDAVLPEPPASKPKDPTAHEDVAGDYTESSKQLGTEKGVIERPAPVSQTSSSSSPQNSGPAEHSSKNNPDFLDPLTIVTGAPPASVISPPAPATSPPAKVDVPAPTAAKELTKVIDPLQDSKPATSRTGQKPDSSNPLVQTQSTHSSLDDADRHKRNSPPAYHGGIADTKISCFDARIFCGPSFCSTCGTCCCPSSSTTTVTCARDCARNHIITRRGTSFCCSR</sequence>
<feature type="compositionally biased region" description="Basic and acidic residues" evidence="1">
    <location>
        <begin position="53"/>
        <end position="63"/>
    </location>
</feature>
<proteinExistence type="predicted"/>
<dbReference type="AlphaFoldDB" id="A0A139ASN2"/>
<protein>
    <submittedName>
        <fullName evidence="2">Uncharacterized protein</fullName>
    </submittedName>
</protein>
<reference evidence="2 3" key="1">
    <citation type="journal article" date="2015" name="Genome Biol. Evol.">
        <title>Phylogenomic analyses indicate that early fungi evolved digesting cell walls of algal ancestors of land plants.</title>
        <authorList>
            <person name="Chang Y."/>
            <person name="Wang S."/>
            <person name="Sekimoto S."/>
            <person name="Aerts A.L."/>
            <person name="Choi C."/>
            <person name="Clum A."/>
            <person name="LaButti K.M."/>
            <person name="Lindquist E.A."/>
            <person name="Yee Ngan C."/>
            <person name="Ohm R.A."/>
            <person name="Salamov A.A."/>
            <person name="Grigoriev I.V."/>
            <person name="Spatafora J.W."/>
            <person name="Berbee M.L."/>
        </authorList>
    </citation>
    <scope>NUCLEOTIDE SEQUENCE [LARGE SCALE GENOMIC DNA]</scope>
    <source>
        <strain evidence="2 3">JEL478</strain>
    </source>
</reference>
<evidence type="ECO:0000256" key="1">
    <source>
        <dbReference type="SAM" id="MobiDB-lite"/>
    </source>
</evidence>
<keyword evidence="3" id="KW-1185">Reference proteome</keyword>
<evidence type="ECO:0000313" key="3">
    <source>
        <dbReference type="Proteomes" id="UP000070544"/>
    </source>
</evidence>
<organism evidence="2 3">
    <name type="scientific">Gonapodya prolifera (strain JEL478)</name>
    <name type="common">Monoblepharis prolifera</name>
    <dbReference type="NCBI Taxonomy" id="1344416"/>
    <lineage>
        <taxon>Eukaryota</taxon>
        <taxon>Fungi</taxon>
        <taxon>Fungi incertae sedis</taxon>
        <taxon>Chytridiomycota</taxon>
        <taxon>Chytridiomycota incertae sedis</taxon>
        <taxon>Monoblepharidomycetes</taxon>
        <taxon>Monoblepharidales</taxon>
        <taxon>Gonapodyaceae</taxon>
        <taxon>Gonapodya</taxon>
    </lineage>
</organism>
<accession>A0A139ASN2</accession>
<name>A0A139ASN2_GONPJ</name>